<dbReference type="GeneTree" id="ENSGT00390000008240"/>
<evidence type="ECO:0000313" key="8">
    <source>
        <dbReference type="Ensembl" id="ENSSFOP00015045464.1"/>
    </source>
</evidence>
<name>A0A8C9T1J7_SCLFO</name>
<dbReference type="RefSeq" id="XP_018602264.1">
    <property type="nucleotide sequence ID" value="XM_018746748.1"/>
</dbReference>
<dbReference type="GO" id="GO:0005789">
    <property type="term" value="C:endoplasmic reticulum membrane"/>
    <property type="evidence" value="ECO:0007669"/>
    <property type="project" value="InterPro"/>
</dbReference>
<gene>
    <name evidence="8" type="primary">LOC108931141</name>
</gene>
<evidence type="ECO:0000256" key="1">
    <source>
        <dbReference type="ARBA" id="ARBA00004141"/>
    </source>
</evidence>
<evidence type="ECO:0000256" key="3">
    <source>
        <dbReference type="ARBA" id="ARBA00022692"/>
    </source>
</evidence>
<sequence>MTLHDDVYALKPRPGTPFVVDGELLTVTLVFSLTAAAFLLIIPGIRGKLRLFWMCRIFLSLFIGVVMVAVQFSSSWASALVRANTTYKSFSSTFVNAEVGLHVGLSGINITLKGNPVVQLNETINYNEAFYWRNNFEEDYAEALEKGLPTPILYIAEKFTHKSPCGFYSQYRYSGRYASATMWTAFCCWLVTNILLSMPVLLYAGCLMVASGAFMFFSLTAFATAHNLSLCTFTVDTASFQTSLSTSFWLALATGVLSTVTGVLVVVLDYVAPGKLRETFGVSAHNDNDDIAPLGVVYHNNNFLMSPLPAGTPDFAATEITQEMAKHCI</sequence>
<dbReference type="KEGG" id="sfm:108931141"/>
<proteinExistence type="inferred from homology"/>
<dbReference type="AlphaFoldDB" id="A0A8C9T1J7"/>
<keyword evidence="3 7" id="KW-0812">Transmembrane</keyword>
<dbReference type="PANTHER" id="PTHR31158">
    <property type="entry name" value="DUAL OXIDASE 2"/>
    <property type="match status" value="1"/>
</dbReference>
<dbReference type="GeneID" id="108931141"/>
<feature type="transmembrane region" description="Helical" evidence="7">
    <location>
        <begin position="177"/>
        <end position="196"/>
    </location>
</feature>
<evidence type="ECO:0000256" key="2">
    <source>
        <dbReference type="ARBA" id="ARBA00009816"/>
    </source>
</evidence>
<evidence type="ECO:0000256" key="7">
    <source>
        <dbReference type="SAM" id="Phobius"/>
    </source>
</evidence>
<keyword evidence="9" id="KW-1185">Reference proteome</keyword>
<dbReference type="Ensembl" id="ENSSFOT00015071266.1">
    <property type="protein sequence ID" value="ENSSFOP00015045464.1"/>
    <property type="gene ID" value="ENSSFOG00015028526.1"/>
</dbReference>
<feature type="transmembrane region" description="Helical" evidence="7">
    <location>
        <begin position="201"/>
        <end position="228"/>
    </location>
</feature>
<feature type="transmembrane region" description="Helical" evidence="7">
    <location>
        <begin position="57"/>
        <end position="77"/>
    </location>
</feature>
<reference evidence="8" key="2">
    <citation type="submission" date="2025-08" db="UniProtKB">
        <authorList>
            <consortium name="Ensembl"/>
        </authorList>
    </citation>
    <scope>IDENTIFICATION</scope>
</reference>
<protein>
    <submittedName>
        <fullName evidence="8">Dual oxidase maturation factor 2-like</fullName>
    </submittedName>
</protein>
<dbReference type="PANTHER" id="PTHR31158:SF1">
    <property type="entry name" value="DOXA1 FACTOR-RELATED"/>
    <property type="match status" value="1"/>
</dbReference>
<keyword evidence="5 7" id="KW-0472">Membrane</keyword>
<keyword evidence="6" id="KW-0325">Glycoprotein</keyword>
<dbReference type="GO" id="GO:0015031">
    <property type="term" value="P:protein transport"/>
    <property type="evidence" value="ECO:0007669"/>
    <property type="project" value="InterPro"/>
</dbReference>
<organism evidence="8 9">
    <name type="scientific">Scleropages formosus</name>
    <name type="common">Asian bonytongue</name>
    <name type="synonym">Osteoglossum formosum</name>
    <dbReference type="NCBI Taxonomy" id="113540"/>
    <lineage>
        <taxon>Eukaryota</taxon>
        <taxon>Metazoa</taxon>
        <taxon>Chordata</taxon>
        <taxon>Craniata</taxon>
        <taxon>Vertebrata</taxon>
        <taxon>Euteleostomi</taxon>
        <taxon>Actinopterygii</taxon>
        <taxon>Neopterygii</taxon>
        <taxon>Teleostei</taxon>
        <taxon>Osteoglossocephala</taxon>
        <taxon>Osteoglossomorpha</taxon>
        <taxon>Osteoglossiformes</taxon>
        <taxon>Osteoglossidae</taxon>
        <taxon>Scleropages</taxon>
    </lineage>
</organism>
<accession>A0A8C9T1J7</accession>
<evidence type="ECO:0000256" key="5">
    <source>
        <dbReference type="ARBA" id="ARBA00023136"/>
    </source>
</evidence>
<evidence type="ECO:0000256" key="6">
    <source>
        <dbReference type="ARBA" id="ARBA00023180"/>
    </source>
</evidence>
<feature type="transmembrane region" description="Helical" evidence="7">
    <location>
        <begin position="24"/>
        <end position="45"/>
    </location>
</feature>
<reference evidence="8 9" key="1">
    <citation type="submission" date="2019-04" db="EMBL/GenBank/DDBJ databases">
        <authorList>
            <consortium name="Wellcome Sanger Institute Data Sharing"/>
        </authorList>
    </citation>
    <scope>NUCLEOTIDE SEQUENCE [LARGE SCALE GENOMIC DNA]</scope>
</reference>
<feature type="transmembrane region" description="Helical" evidence="7">
    <location>
        <begin position="248"/>
        <end position="271"/>
    </location>
</feature>
<evidence type="ECO:0000313" key="9">
    <source>
        <dbReference type="Proteomes" id="UP000694397"/>
    </source>
</evidence>
<evidence type="ECO:0000256" key="4">
    <source>
        <dbReference type="ARBA" id="ARBA00022989"/>
    </source>
</evidence>
<dbReference type="InterPro" id="IPR018469">
    <property type="entry name" value="Dual_oxidase_maturation_fac"/>
</dbReference>
<reference evidence="8" key="3">
    <citation type="submission" date="2025-09" db="UniProtKB">
        <authorList>
            <consortium name="Ensembl"/>
        </authorList>
    </citation>
    <scope>IDENTIFICATION</scope>
</reference>
<keyword evidence="4 7" id="KW-1133">Transmembrane helix</keyword>
<comment type="similarity">
    <text evidence="2">Belongs to the DUOXA family.</text>
</comment>
<dbReference type="Pfam" id="PF10204">
    <property type="entry name" value="DuoxA"/>
    <property type="match status" value="1"/>
</dbReference>
<dbReference type="OrthoDB" id="10042652at2759"/>
<comment type="subcellular location">
    <subcellularLocation>
        <location evidence="1">Membrane</location>
        <topology evidence="1">Multi-pass membrane protein</topology>
    </subcellularLocation>
</comment>
<dbReference type="Proteomes" id="UP000694397">
    <property type="component" value="Chromosome 7"/>
</dbReference>